<dbReference type="Pfam" id="PF05258">
    <property type="entry name" value="DciA"/>
    <property type="match status" value="1"/>
</dbReference>
<accession>A0ABX8V714</accession>
<sequence length="102" mass="11883">MRKHSRLTNKLLVNLLPKMLERIAALQKDRPDLIVSAWQEIIGQKFAPMAKAIGFEKGILMVKVSNSTLYSLLAQHEKKRLLQMLRKKFPYIEIKTIHFRIG</sequence>
<dbReference type="InterPro" id="IPR007922">
    <property type="entry name" value="DciA-like"/>
</dbReference>
<proteinExistence type="predicted"/>
<organism evidence="1 2">
    <name type="scientific">Candidatus Rhabdochlamydia oedothoracis</name>
    <dbReference type="NCBI Taxonomy" id="2720720"/>
    <lineage>
        <taxon>Bacteria</taxon>
        <taxon>Pseudomonadati</taxon>
        <taxon>Chlamydiota</taxon>
        <taxon>Chlamydiia</taxon>
        <taxon>Parachlamydiales</taxon>
        <taxon>Candidatus Rhabdochlamydiaceae</taxon>
        <taxon>Candidatus Rhabdochlamydia</taxon>
    </lineage>
</organism>
<protein>
    <submittedName>
        <fullName evidence="1">Dna[CI] antecedent</fullName>
    </submittedName>
</protein>
<gene>
    <name evidence="1" type="ORF">RHABOEDO_001026</name>
</gene>
<evidence type="ECO:0000313" key="1">
    <source>
        <dbReference type="EMBL" id="QYF48805.1"/>
    </source>
</evidence>
<reference evidence="1 2" key="1">
    <citation type="journal article" date="2022" name="bioRxiv">
        <title>Ecology and evolution of chlamydial symbionts of arthropods.</title>
        <authorList>
            <person name="Halter T."/>
            <person name="Koestlbacher S."/>
            <person name="Collingro A."/>
            <person name="Sixt B.S."/>
            <person name="Toenshoff E.R."/>
            <person name="Hendrickx F."/>
            <person name="Kostanjsek R."/>
            <person name="Horn M."/>
        </authorList>
    </citation>
    <scope>NUCLEOTIDE SEQUENCE [LARGE SCALE GENOMIC DNA]</scope>
    <source>
        <strain evidence="1">W744xW776</strain>
    </source>
</reference>
<dbReference type="Proteomes" id="UP000826014">
    <property type="component" value="Chromosome"/>
</dbReference>
<keyword evidence="2" id="KW-1185">Reference proteome</keyword>
<dbReference type="EMBL" id="CP075587">
    <property type="protein sequence ID" value="QYF48805.1"/>
    <property type="molecule type" value="Genomic_DNA"/>
</dbReference>
<name>A0ABX8V714_9BACT</name>
<evidence type="ECO:0000313" key="2">
    <source>
        <dbReference type="Proteomes" id="UP000826014"/>
    </source>
</evidence>